<dbReference type="GO" id="GO:0005886">
    <property type="term" value="C:plasma membrane"/>
    <property type="evidence" value="ECO:0007669"/>
    <property type="project" value="UniProtKB-SubCell"/>
</dbReference>
<comment type="caution">
    <text evidence="7">The sequence shown here is derived from an EMBL/GenBank/DDBJ whole genome shotgun (WGS) entry which is preliminary data.</text>
</comment>
<dbReference type="PANTHER" id="PTHR32196">
    <property type="entry name" value="ABC TRANSPORTER PERMEASE PROTEIN YPHD-RELATED-RELATED"/>
    <property type="match status" value="1"/>
</dbReference>
<evidence type="ECO:0000256" key="1">
    <source>
        <dbReference type="ARBA" id="ARBA00004651"/>
    </source>
</evidence>
<feature type="transmembrane region" description="Helical" evidence="6">
    <location>
        <begin position="104"/>
        <end position="124"/>
    </location>
</feature>
<sequence length="169" mass="17320">MLLAVLDIAVCALLGLFLRTRTGLAVRATGDNPAMVRASSINPAVTTLIGLAIANALVGLAGGLIAQYQQFTEVGGGTGTVVLGLASLIIGEVITGRSSMPRRLAGAIVGAIVYRLILALALSASVTPQNLKLVSAIIVAAAISAPAIKQRVQLAQKKRKAVREHAARH</sequence>
<evidence type="ECO:0008006" key="8">
    <source>
        <dbReference type="Google" id="ProtNLM"/>
    </source>
</evidence>
<reference evidence="7" key="1">
    <citation type="submission" date="2019-08" db="EMBL/GenBank/DDBJ databases">
        <authorList>
            <person name="Kucharzyk K."/>
            <person name="Murdoch R.W."/>
            <person name="Higgins S."/>
            <person name="Loffler F."/>
        </authorList>
    </citation>
    <scope>NUCLEOTIDE SEQUENCE</scope>
</reference>
<evidence type="ECO:0000256" key="4">
    <source>
        <dbReference type="ARBA" id="ARBA00022989"/>
    </source>
</evidence>
<keyword evidence="4 6" id="KW-1133">Transmembrane helix</keyword>
<evidence type="ECO:0000256" key="5">
    <source>
        <dbReference type="ARBA" id="ARBA00023136"/>
    </source>
</evidence>
<gene>
    <name evidence="7" type="ORF">SDC9_182064</name>
</gene>
<name>A0A645H7B7_9ZZZZ</name>
<dbReference type="Pfam" id="PF02653">
    <property type="entry name" value="BPD_transp_2"/>
    <property type="match status" value="1"/>
</dbReference>
<dbReference type="PANTHER" id="PTHR32196:SF69">
    <property type="entry name" value="BRANCHED-CHAIN AMINO ACID TRANSPORT SYSTEM, PERMEASE PROTEIN"/>
    <property type="match status" value="1"/>
</dbReference>
<keyword evidence="2" id="KW-1003">Cell membrane</keyword>
<organism evidence="7">
    <name type="scientific">bioreactor metagenome</name>
    <dbReference type="NCBI Taxonomy" id="1076179"/>
    <lineage>
        <taxon>unclassified sequences</taxon>
        <taxon>metagenomes</taxon>
        <taxon>ecological metagenomes</taxon>
    </lineage>
</organism>
<evidence type="ECO:0000313" key="7">
    <source>
        <dbReference type="EMBL" id="MPN34570.1"/>
    </source>
</evidence>
<proteinExistence type="predicted"/>
<evidence type="ECO:0000256" key="2">
    <source>
        <dbReference type="ARBA" id="ARBA00022475"/>
    </source>
</evidence>
<protein>
    <recommendedName>
        <fullName evidence="8">ABC transporter permease</fullName>
    </recommendedName>
</protein>
<dbReference type="AlphaFoldDB" id="A0A645H7B7"/>
<keyword evidence="3 6" id="KW-0812">Transmembrane</keyword>
<keyword evidence="5 6" id="KW-0472">Membrane</keyword>
<dbReference type="InterPro" id="IPR001851">
    <property type="entry name" value="ABC_transp_permease"/>
</dbReference>
<dbReference type="GO" id="GO:0022857">
    <property type="term" value="F:transmembrane transporter activity"/>
    <property type="evidence" value="ECO:0007669"/>
    <property type="project" value="InterPro"/>
</dbReference>
<feature type="transmembrane region" description="Helical" evidence="6">
    <location>
        <begin position="41"/>
        <end position="66"/>
    </location>
</feature>
<accession>A0A645H7B7</accession>
<comment type="subcellular location">
    <subcellularLocation>
        <location evidence="1">Cell membrane</location>
        <topology evidence="1">Multi-pass membrane protein</topology>
    </subcellularLocation>
</comment>
<evidence type="ECO:0000256" key="6">
    <source>
        <dbReference type="SAM" id="Phobius"/>
    </source>
</evidence>
<evidence type="ECO:0000256" key="3">
    <source>
        <dbReference type="ARBA" id="ARBA00022692"/>
    </source>
</evidence>
<dbReference type="EMBL" id="VSSQ01087676">
    <property type="protein sequence ID" value="MPN34570.1"/>
    <property type="molecule type" value="Genomic_DNA"/>
</dbReference>